<dbReference type="NCBIfam" id="TIGR00861">
    <property type="entry name" value="MIP"/>
    <property type="match status" value="1"/>
</dbReference>
<evidence type="ECO:0000256" key="8">
    <source>
        <dbReference type="SAM" id="Phobius"/>
    </source>
</evidence>
<feature type="transmembrane region" description="Helical" evidence="8">
    <location>
        <begin position="83"/>
        <end position="103"/>
    </location>
</feature>
<dbReference type="InterPro" id="IPR022357">
    <property type="entry name" value="MIP_CS"/>
</dbReference>
<evidence type="ECO:0000256" key="2">
    <source>
        <dbReference type="ARBA" id="ARBA00006175"/>
    </source>
</evidence>
<evidence type="ECO:0000256" key="7">
    <source>
        <dbReference type="RuleBase" id="RU000477"/>
    </source>
</evidence>
<dbReference type="PANTHER" id="PTHR43829">
    <property type="entry name" value="AQUAPORIN OR AQUAGLYCEROPORIN RELATED"/>
    <property type="match status" value="1"/>
</dbReference>
<dbReference type="EMBL" id="FIGJ01000005">
    <property type="protein sequence ID" value="CYU44938.1"/>
    <property type="molecule type" value="Genomic_DNA"/>
</dbReference>
<protein>
    <submittedName>
        <fullName evidence="9">Glycerol uptake facilitator and related permease (Major Intrinsic protein family)</fullName>
    </submittedName>
</protein>
<dbReference type="PRINTS" id="PR00783">
    <property type="entry name" value="MINTRINSICP"/>
</dbReference>
<sequence length="237" mass="24514">MNLIGELLGTFILVLLGNGVVASCILSKTKAENSGWLTIVLGWGIAVTIAVYISGIFGPAHLNPAVTIAMASIGSLPWAQVPGFLLAQFTGAMSASIVLYLHFYPHWQETKDSGTILATFSTGPALRHTASNLLGEALGTAVLVMGILAIGPNNVSAGLGPIIVGLSVFAIGFSLGSTTGYAVNPARDLGPRIMHAILPIPNKGDSDWSYSWIPVAGPILGGVAGAILYNLLLIIKK</sequence>
<comment type="similarity">
    <text evidence="2 7">Belongs to the MIP/aquaporin (TC 1.A.8) family.</text>
</comment>
<keyword evidence="6 8" id="KW-0472">Membrane</keyword>
<dbReference type="Gene3D" id="1.20.1080.10">
    <property type="entry name" value="Glycerol uptake facilitator protein"/>
    <property type="match status" value="1"/>
</dbReference>
<dbReference type="Pfam" id="PF00230">
    <property type="entry name" value="MIP"/>
    <property type="match status" value="1"/>
</dbReference>
<feature type="transmembrane region" description="Helical" evidence="8">
    <location>
        <begin position="162"/>
        <end position="183"/>
    </location>
</feature>
<dbReference type="InterPro" id="IPR023271">
    <property type="entry name" value="Aquaporin-like"/>
</dbReference>
<dbReference type="InterPro" id="IPR050363">
    <property type="entry name" value="MIP/Aquaporin"/>
</dbReference>
<evidence type="ECO:0000256" key="4">
    <source>
        <dbReference type="ARBA" id="ARBA00022692"/>
    </source>
</evidence>
<evidence type="ECO:0000256" key="3">
    <source>
        <dbReference type="ARBA" id="ARBA00022448"/>
    </source>
</evidence>
<feature type="transmembrane region" description="Helical" evidence="8">
    <location>
        <begin position="212"/>
        <end position="235"/>
    </location>
</feature>
<dbReference type="InterPro" id="IPR000425">
    <property type="entry name" value="MIP"/>
</dbReference>
<evidence type="ECO:0000256" key="5">
    <source>
        <dbReference type="ARBA" id="ARBA00022989"/>
    </source>
</evidence>
<evidence type="ECO:0000256" key="6">
    <source>
        <dbReference type="ARBA" id="ARBA00023136"/>
    </source>
</evidence>
<gene>
    <name evidence="9" type="primary">gla_1</name>
    <name evidence="9" type="ORF">ERS132394_00571</name>
</gene>
<dbReference type="GO" id="GO:0005886">
    <property type="term" value="C:plasma membrane"/>
    <property type="evidence" value="ECO:0007669"/>
    <property type="project" value="TreeGrafter"/>
</dbReference>
<organism evidence="9 10">
    <name type="scientific">Streptococcus suis</name>
    <dbReference type="NCBI Taxonomy" id="1307"/>
    <lineage>
        <taxon>Bacteria</taxon>
        <taxon>Bacillati</taxon>
        <taxon>Bacillota</taxon>
        <taxon>Bacilli</taxon>
        <taxon>Lactobacillales</taxon>
        <taxon>Streptococcaceae</taxon>
        <taxon>Streptococcus</taxon>
    </lineage>
</organism>
<reference evidence="9 10" key="1">
    <citation type="submission" date="2016-02" db="EMBL/GenBank/DDBJ databases">
        <authorList>
            <consortium name="Pathogen Informatics"/>
        </authorList>
    </citation>
    <scope>NUCLEOTIDE SEQUENCE [LARGE SCALE GENOMIC DNA]</scope>
    <source>
        <strain evidence="9 10">LSS32</strain>
    </source>
</reference>
<keyword evidence="3 7" id="KW-0813">Transport</keyword>
<dbReference type="AlphaFoldDB" id="A0A0Z8DIU5"/>
<proteinExistence type="inferred from homology"/>
<dbReference type="Proteomes" id="UP000072618">
    <property type="component" value="Unassembled WGS sequence"/>
</dbReference>
<dbReference type="SUPFAM" id="SSF81338">
    <property type="entry name" value="Aquaporin-like"/>
    <property type="match status" value="1"/>
</dbReference>
<keyword evidence="5 8" id="KW-1133">Transmembrane helix</keyword>
<name>A0A0Z8DIU5_STRSU</name>
<dbReference type="PANTHER" id="PTHR43829:SF9">
    <property type="entry name" value="AQUAPORIN-9"/>
    <property type="match status" value="1"/>
</dbReference>
<evidence type="ECO:0000313" key="9">
    <source>
        <dbReference type="EMBL" id="CYU44938.1"/>
    </source>
</evidence>
<keyword evidence="4 7" id="KW-0812">Transmembrane</keyword>
<evidence type="ECO:0000313" key="10">
    <source>
        <dbReference type="Proteomes" id="UP000072618"/>
    </source>
</evidence>
<evidence type="ECO:0000256" key="1">
    <source>
        <dbReference type="ARBA" id="ARBA00004141"/>
    </source>
</evidence>
<accession>A0A0Z8DIU5</accession>
<dbReference type="GO" id="GO:0015254">
    <property type="term" value="F:glycerol channel activity"/>
    <property type="evidence" value="ECO:0007669"/>
    <property type="project" value="TreeGrafter"/>
</dbReference>
<dbReference type="RefSeq" id="WP_044673107.1">
    <property type="nucleotide sequence ID" value="NZ_CEEO01000040.1"/>
</dbReference>
<comment type="subcellular location">
    <subcellularLocation>
        <location evidence="1">Membrane</location>
        <topology evidence="1">Multi-pass membrane protein</topology>
    </subcellularLocation>
</comment>
<feature type="transmembrane region" description="Helical" evidence="8">
    <location>
        <begin position="38"/>
        <end position="62"/>
    </location>
</feature>
<dbReference type="PROSITE" id="PS00221">
    <property type="entry name" value="MIP"/>
    <property type="match status" value="1"/>
</dbReference>